<evidence type="ECO:0008006" key="4">
    <source>
        <dbReference type="Google" id="ProtNLM"/>
    </source>
</evidence>
<protein>
    <recommendedName>
        <fullName evidence="4">ShKT domain-containing protein</fullName>
    </recommendedName>
</protein>
<organism evidence="2 3">
    <name type="scientific">Archangium minus</name>
    <dbReference type="NCBI Taxonomy" id="83450"/>
    <lineage>
        <taxon>Bacteria</taxon>
        <taxon>Pseudomonadati</taxon>
        <taxon>Myxococcota</taxon>
        <taxon>Myxococcia</taxon>
        <taxon>Myxococcales</taxon>
        <taxon>Cystobacterineae</taxon>
        <taxon>Archangiaceae</taxon>
        <taxon>Archangium</taxon>
    </lineage>
</organism>
<dbReference type="RefSeq" id="WP_395811696.1">
    <property type="nucleotide sequence ID" value="NZ_CP043494.1"/>
</dbReference>
<name>A0ABY9X7T9_9BACT</name>
<keyword evidence="1" id="KW-0732">Signal</keyword>
<evidence type="ECO:0000313" key="3">
    <source>
        <dbReference type="Proteomes" id="UP001611383"/>
    </source>
</evidence>
<accession>A0ABY9X7T9</accession>
<proteinExistence type="predicted"/>
<sequence length="77" mass="8161">MLKALKAGLFGLALGALGAVALPTQEAEAQIQPMFPCCSSCNPNYQNCVNSAGNNPSIIAECVQTRSMCERLCRHTC</sequence>
<feature type="signal peptide" evidence="1">
    <location>
        <begin position="1"/>
        <end position="21"/>
    </location>
</feature>
<dbReference type="Proteomes" id="UP001611383">
    <property type="component" value="Chromosome"/>
</dbReference>
<keyword evidence="3" id="KW-1185">Reference proteome</keyword>
<feature type="chain" id="PRO_5047510387" description="ShKT domain-containing protein" evidence="1">
    <location>
        <begin position="22"/>
        <end position="77"/>
    </location>
</feature>
<evidence type="ECO:0000256" key="1">
    <source>
        <dbReference type="SAM" id="SignalP"/>
    </source>
</evidence>
<reference evidence="2 3" key="1">
    <citation type="submission" date="2019-08" db="EMBL/GenBank/DDBJ databases">
        <title>Archangium and Cystobacter genomes.</title>
        <authorList>
            <person name="Chen I.-C.K."/>
            <person name="Wielgoss S."/>
        </authorList>
    </citation>
    <scope>NUCLEOTIDE SEQUENCE [LARGE SCALE GENOMIC DNA]</scope>
    <source>
        <strain evidence="2 3">Cbm 6</strain>
    </source>
</reference>
<dbReference type="EMBL" id="CP043494">
    <property type="protein sequence ID" value="WNG51436.1"/>
    <property type="molecule type" value="Genomic_DNA"/>
</dbReference>
<evidence type="ECO:0000313" key="2">
    <source>
        <dbReference type="EMBL" id="WNG51436.1"/>
    </source>
</evidence>
<gene>
    <name evidence="2" type="ORF">F0U60_50395</name>
</gene>